<protein>
    <submittedName>
        <fullName evidence="2">Uncharacterized protein</fullName>
    </submittedName>
</protein>
<evidence type="ECO:0000313" key="2">
    <source>
        <dbReference type="EMBL" id="QBI52240.1"/>
    </source>
</evidence>
<dbReference type="Proteomes" id="UP000292235">
    <property type="component" value="Chromosome"/>
</dbReference>
<dbReference type="KEGG" id="strr:EKD16_02120"/>
<evidence type="ECO:0000256" key="1">
    <source>
        <dbReference type="SAM" id="MobiDB-lite"/>
    </source>
</evidence>
<sequence>MSAAPLTPRTPHDVPPSGTVHSADGRLHFSWQVDGDRLAWKILWDHGRIGDFGTWNLRDYQLEVFWHIKNYPR</sequence>
<feature type="region of interest" description="Disordered" evidence="1">
    <location>
        <begin position="1"/>
        <end position="23"/>
    </location>
</feature>
<reference evidence="2 3" key="1">
    <citation type="submission" date="2019-02" db="EMBL/GenBank/DDBJ databases">
        <authorList>
            <person name="Khodamoradi S."/>
            <person name="Hahnke R.L."/>
            <person name="Kaempfer P."/>
            <person name="Schumann P."/>
            <person name="Rohde M."/>
            <person name="Steinert M."/>
            <person name="Luzhetskyy A."/>
            <person name="Wink J."/>
            <person name="Ruckert C."/>
        </authorList>
    </citation>
    <scope>NUCLEOTIDE SEQUENCE [LARGE SCALE GENOMIC DNA]</scope>
    <source>
        <strain evidence="2 3">M2</strain>
    </source>
</reference>
<accession>A0A4P6PX37</accession>
<proteinExistence type="predicted"/>
<name>A0A4P6PX37_9ACTN</name>
<dbReference type="AlphaFoldDB" id="A0A4P6PX37"/>
<dbReference type="EMBL" id="CP036455">
    <property type="protein sequence ID" value="QBI52240.1"/>
    <property type="molecule type" value="Genomic_DNA"/>
</dbReference>
<evidence type="ECO:0000313" key="3">
    <source>
        <dbReference type="Proteomes" id="UP000292235"/>
    </source>
</evidence>
<dbReference type="RefSeq" id="WP_131096826.1">
    <property type="nucleotide sequence ID" value="NZ_CP036455.1"/>
</dbReference>
<gene>
    <name evidence="2" type="ORF">EKD16_02120</name>
</gene>
<keyword evidence="3" id="KW-1185">Reference proteome</keyword>
<organism evidence="2 3">
    <name type="scientific">Streptomonospora litoralis</name>
    <dbReference type="NCBI Taxonomy" id="2498135"/>
    <lineage>
        <taxon>Bacteria</taxon>
        <taxon>Bacillati</taxon>
        <taxon>Actinomycetota</taxon>
        <taxon>Actinomycetes</taxon>
        <taxon>Streptosporangiales</taxon>
        <taxon>Nocardiopsidaceae</taxon>
        <taxon>Streptomonospora</taxon>
    </lineage>
</organism>